<dbReference type="SUPFAM" id="SSF54427">
    <property type="entry name" value="NTF2-like"/>
    <property type="match status" value="1"/>
</dbReference>
<dbReference type="InterPro" id="IPR032710">
    <property type="entry name" value="NTF2-like_dom_sf"/>
</dbReference>
<dbReference type="AlphaFoldDB" id="A0A5S3PJG0"/>
<comment type="caution">
    <text evidence="1">The sequence shown here is derived from an EMBL/GenBank/DDBJ whole genome shotgun (WGS) entry which is preliminary data.</text>
</comment>
<gene>
    <name evidence="1" type="ORF">FEE95_17055</name>
</gene>
<accession>A0A5S3PJG0</accession>
<dbReference type="Proteomes" id="UP000310314">
    <property type="component" value="Unassembled WGS sequence"/>
</dbReference>
<evidence type="ECO:0000313" key="2">
    <source>
        <dbReference type="Proteomes" id="UP000310314"/>
    </source>
</evidence>
<evidence type="ECO:0000313" key="1">
    <source>
        <dbReference type="EMBL" id="TMM53611.1"/>
    </source>
</evidence>
<reference evidence="1 2" key="1">
    <citation type="submission" date="2019-05" db="EMBL/GenBank/DDBJ databases">
        <authorList>
            <person name="Zhang J.-Y."/>
            <person name="Feg X."/>
            <person name="Du Z.-J."/>
        </authorList>
    </citation>
    <scope>NUCLEOTIDE SEQUENCE [LARGE SCALE GENOMIC DNA]</scope>
    <source>
        <strain evidence="1 2">RZ26</strain>
    </source>
</reference>
<dbReference type="RefSeq" id="WP_138659235.1">
    <property type="nucleotide sequence ID" value="NZ_VATY01000004.1"/>
</dbReference>
<dbReference type="EMBL" id="VATY01000004">
    <property type="protein sequence ID" value="TMM53611.1"/>
    <property type="molecule type" value="Genomic_DNA"/>
</dbReference>
<protein>
    <submittedName>
        <fullName evidence="1">Nuclear transport factor 2 family protein</fullName>
    </submittedName>
</protein>
<dbReference type="Gene3D" id="3.10.450.50">
    <property type="match status" value="1"/>
</dbReference>
<dbReference type="OrthoDB" id="336094at2"/>
<name>A0A5S3PJG0_9FLAO</name>
<proteinExistence type="predicted"/>
<keyword evidence="2" id="KW-1185">Reference proteome</keyword>
<organism evidence="1 2">
    <name type="scientific">Maribacter algarum</name>
    <name type="common">ex Zhang et al. 2020</name>
    <dbReference type="NCBI Taxonomy" id="2578118"/>
    <lineage>
        <taxon>Bacteria</taxon>
        <taxon>Pseudomonadati</taxon>
        <taxon>Bacteroidota</taxon>
        <taxon>Flavobacteriia</taxon>
        <taxon>Flavobacteriales</taxon>
        <taxon>Flavobacteriaceae</taxon>
        <taxon>Maribacter</taxon>
    </lineage>
</organism>
<sequence>MPLKKTIERFIEAVENDPHDQVIERFYTIDASIQENQNPPRIGLENLVAYERNILNKASFVSSKYQKPFFQIEDKVVILWNFKFEWKDGTISEINEIAYQKWKGEKIYQEQFYYDPKQFMPSKKN</sequence>